<dbReference type="Pfam" id="PF13704">
    <property type="entry name" value="Glyco_tranf_2_4"/>
    <property type="match status" value="1"/>
</dbReference>
<evidence type="ECO:0008006" key="3">
    <source>
        <dbReference type="Google" id="ProtNLM"/>
    </source>
</evidence>
<sequence>MTHGEPSWAIAALADEPAPLIAAFARHHLAIGAREVHIFLDRPNPEAEALLHGLEGCILATCDQTYWDKVNNGRRPERHTGRQKFNATRVYQTTKCDWLLHCDVDEFIADGAALSSLLNRKESAHGLVLRNRERVHLETEPGETIFEGAFRDPIGLTESDAKALYGRFAKFLDFGLTGHRTGKTIVPTGRDWTMGVHYPIGADMAKMIKSETRLLLHFDGLTELHYALKLLKKAFEDYSGPKRQIGQEREAQYRYIRNKADNPKELFRLVHGVQSLNERQATTLGVLGVLHDTAFMPQNCADLDLTTTTFNAMLRAREAALIAKAGLEL</sequence>
<dbReference type="KEGG" id="cbak:DA792_14135"/>
<name>A0A2R4M4N1_9RHOB</name>
<dbReference type="AlphaFoldDB" id="A0A2R4M4N1"/>
<evidence type="ECO:0000313" key="2">
    <source>
        <dbReference type="Proteomes" id="UP000241447"/>
    </source>
</evidence>
<dbReference type="OrthoDB" id="7203640at2"/>
<accession>A0A2R4M4N1</accession>
<proteinExistence type="predicted"/>
<organism evidence="1 2">
    <name type="scientific">Celeribacter baekdonensis</name>
    <dbReference type="NCBI Taxonomy" id="875171"/>
    <lineage>
        <taxon>Bacteria</taxon>
        <taxon>Pseudomonadati</taxon>
        <taxon>Pseudomonadota</taxon>
        <taxon>Alphaproteobacteria</taxon>
        <taxon>Rhodobacterales</taxon>
        <taxon>Roseobacteraceae</taxon>
        <taxon>Celeribacter</taxon>
    </lineage>
</organism>
<dbReference type="RefSeq" id="WP_107720492.1">
    <property type="nucleotide sequence ID" value="NZ_CP028475.1"/>
</dbReference>
<dbReference type="Proteomes" id="UP000241447">
    <property type="component" value="Chromosome"/>
</dbReference>
<protein>
    <recommendedName>
        <fullName evidence="3">Glycosyl transferase family 2</fullName>
    </recommendedName>
</protein>
<dbReference type="EMBL" id="CP028475">
    <property type="protein sequence ID" value="AVW92078.1"/>
    <property type="molecule type" value="Genomic_DNA"/>
</dbReference>
<gene>
    <name evidence="1" type="ORF">DA792_14135</name>
</gene>
<reference evidence="1 2" key="1">
    <citation type="submission" date="2018-03" db="EMBL/GenBank/DDBJ databases">
        <title>The Complete Genome of Celeribacter baekdonensis strain LH4, a Thiosulfate-Oxidizing Alphaproteobacterium Isolated from Gulf of Mexico Continental Slope Sediments.</title>
        <authorList>
            <person name="Flood B.E."/>
            <person name="Bailey J.V."/>
            <person name="Leprich D."/>
        </authorList>
    </citation>
    <scope>NUCLEOTIDE SEQUENCE [LARGE SCALE GENOMIC DNA]</scope>
    <source>
        <strain evidence="1 2">LH4</strain>
    </source>
</reference>
<evidence type="ECO:0000313" key="1">
    <source>
        <dbReference type="EMBL" id="AVW92078.1"/>
    </source>
</evidence>